<sequence>MNDNEGVMEEDDHYECSAESDSPASLEAFLSCLEEVGRSPEKVSVGHLIDAIGSRSYGPLLLLAGIIALSPLTGIPGVATVISIYVVLVSVQLLIGRKHFWLPRWALKRQVPRGKLRKSLRMLHPTARFVDRFLKPRLTFLTKGIFQHITALLCIGVAVCMPVLDLVPFANTTAGAAMTAFAVSLIARDGLIFLLASGFCCGIVWLLISLLL</sequence>
<dbReference type="PIRSF" id="PIRSF033239">
    <property type="entry name" value="ExoD"/>
    <property type="match status" value="1"/>
</dbReference>
<dbReference type="Pfam" id="PF06055">
    <property type="entry name" value="ExoD"/>
    <property type="match status" value="1"/>
</dbReference>
<dbReference type="AlphaFoldDB" id="A0A2X2CMI0"/>
<evidence type="ECO:0000313" key="3">
    <source>
        <dbReference type="EMBL" id="SPZ09872.1"/>
    </source>
</evidence>
<organism evidence="3 4">
    <name type="scientific">Pseudomonas luteola</name>
    <dbReference type="NCBI Taxonomy" id="47886"/>
    <lineage>
        <taxon>Bacteria</taxon>
        <taxon>Pseudomonadati</taxon>
        <taxon>Pseudomonadota</taxon>
        <taxon>Gammaproteobacteria</taxon>
        <taxon>Pseudomonadales</taxon>
        <taxon>Pseudomonadaceae</taxon>
        <taxon>Pseudomonas</taxon>
    </lineage>
</organism>
<feature type="transmembrane region" description="Helical" evidence="2">
    <location>
        <begin position="62"/>
        <end position="95"/>
    </location>
</feature>
<feature type="transmembrane region" description="Helical" evidence="2">
    <location>
        <begin position="145"/>
        <end position="170"/>
    </location>
</feature>
<accession>A0A2X2CMI0</accession>
<feature type="transmembrane region" description="Helical" evidence="2">
    <location>
        <begin position="190"/>
        <end position="211"/>
    </location>
</feature>
<reference evidence="3 4" key="1">
    <citation type="submission" date="2018-06" db="EMBL/GenBank/DDBJ databases">
        <authorList>
            <consortium name="Pathogen Informatics"/>
            <person name="Doyle S."/>
        </authorList>
    </citation>
    <scope>NUCLEOTIDE SEQUENCE [LARGE SCALE GENOMIC DNA]</scope>
    <source>
        <strain evidence="3 4">NCTC11842</strain>
    </source>
</reference>
<dbReference type="RefSeq" id="WP_010797477.1">
    <property type="nucleotide sequence ID" value="NZ_CP069262.1"/>
</dbReference>
<proteinExistence type="predicted"/>
<keyword evidence="2" id="KW-1133">Transmembrane helix</keyword>
<keyword evidence="2" id="KW-0812">Transmembrane</keyword>
<name>A0A2X2CMI0_PSELU</name>
<dbReference type="EMBL" id="UAUF01000013">
    <property type="protein sequence ID" value="SPZ09872.1"/>
    <property type="molecule type" value="Genomic_DNA"/>
</dbReference>
<keyword evidence="2" id="KW-0472">Membrane</keyword>
<feature type="compositionally biased region" description="Acidic residues" evidence="1">
    <location>
        <begin position="1"/>
        <end position="13"/>
    </location>
</feature>
<evidence type="ECO:0000256" key="1">
    <source>
        <dbReference type="SAM" id="MobiDB-lite"/>
    </source>
</evidence>
<dbReference type="PANTHER" id="PTHR41795:SF1">
    <property type="entry name" value="EXOPOLYSACCHARIDE SYNTHESIS PROTEIN"/>
    <property type="match status" value="1"/>
</dbReference>
<dbReference type="InterPro" id="IPR010331">
    <property type="entry name" value="ExoD"/>
</dbReference>
<dbReference type="Proteomes" id="UP000250443">
    <property type="component" value="Unassembled WGS sequence"/>
</dbReference>
<protein>
    <submittedName>
        <fullName evidence="3">ABC transporter permease</fullName>
    </submittedName>
</protein>
<feature type="region of interest" description="Disordered" evidence="1">
    <location>
        <begin position="1"/>
        <end position="20"/>
    </location>
</feature>
<evidence type="ECO:0000256" key="2">
    <source>
        <dbReference type="SAM" id="Phobius"/>
    </source>
</evidence>
<gene>
    <name evidence="3" type="ORF">NCTC11842_03456</name>
</gene>
<evidence type="ECO:0000313" key="4">
    <source>
        <dbReference type="Proteomes" id="UP000250443"/>
    </source>
</evidence>
<dbReference type="PANTHER" id="PTHR41795">
    <property type="entry name" value="EXOPOLYSACCHARIDE SYNTHESIS PROTEIN"/>
    <property type="match status" value="1"/>
</dbReference>